<proteinExistence type="predicted"/>
<feature type="region of interest" description="Disordered" evidence="1">
    <location>
        <begin position="890"/>
        <end position="926"/>
    </location>
</feature>
<feature type="compositionally biased region" description="Basic and acidic residues" evidence="1">
    <location>
        <begin position="1623"/>
        <end position="1634"/>
    </location>
</feature>
<protein>
    <submittedName>
        <fullName evidence="2">Uncharacterized protein</fullName>
    </submittedName>
</protein>
<feature type="compositionally biased region" description="Low complexity" evidence="1">
    <location>
        <begin position="988"/>
        <end position="1033"/>
    </location>
</feature>
<feature type="compositionally biased region" description="Basic and acidic residues" evidence="1">
    <location>
        <begin position="273"/>
        <end position="287"/>
    </location>
</feature>
<feature type="region of interest" description="Disordered" evidence="1">
    <location>
        <begin position="260"/>
        <end position="287"/>
    </location>
</feature>
<sequence length="1879" mass="205482">MRSVDSLCGMQIRSQCPPRWGHRRRCSLFLVSSSRSPSFSSSFSCSSSSLFSSSSSSPSPSPSTIALAQRASSAPWGGRTFLQFLLSPVSPRSPSPLLGCSRRPPLPSAFSLSLRASFAAAPPRRRSVAHACREEQARAGSPRATETSEPRRRESTKRGDIREGDRGWSSAQRICGGAEASRWRMQTEAPGREAPLFQGVEEAAEFLRSENKEKKKQGEDVGARREKSLMFDLERRYTPHEKHRVRAQMREALDLDLEASEHARCSSAPEQSGENRRDMEYTQSGAEREMKSRLDLYLAQLMQTPNRLHAPSRSGTSSNLSFSSPEVHGDLCVSSSSSSLPSYSSSPAGSFPASSVPPPFAGSARLQCLALPEFLRLAMFLSRQRDLLEHASPASLAFVEGHPLVHLFARSLHRLKFALSPRVLASCVDFLLALSSSRSRPLLQSLVDLLLAPPAFASLLEEPQQVEASLALLLRLCRHPARLLDGVSGESAQRLWEGVFVFLLSPRATRIEEAELLALLHALTLVAEPTVSNRDSENALASRSQTENNALWSVDLDTALLACALERLLPDWVSSASPHALTALLLLLTRLGCLNAQVFAEIAEALLLAVPFLSDAALLPLLHTLLVCRQRFDLSQNMQRLEHSALPRGAGLLLGEKEDVFSRGEALDLASGHPLYETRAKRLLQALRHRVQSRFGRVPFEVSVAELGALFSVYKPNADLKREFLARCAASPEALKRLSPELFLTAARVLARLGVSHGSQARFAFAQALPHQLPRMQLHQFLELTRPGAGGGVGALETLRAALAAEKKARLAVLQVYRRLAFDACRAVLVVEGRTAESEEKGISLAREQLMLAPGARLLLLGGNDASRIADSSPDLFLETSSQSVAQSALRSSRDSSLQSSFRNSSEASSESSESSASSASVERPRLPSPASLLSLMRGWMTLGLSRKAETPLPLVLCLLALESVERRVLFRQLMRRSLASASVESPALSSAGSSLGSPHSASPADPLLSPSPSSPLSPSLFSASSSPSPRVSAEVDARSSLGSAPGSRTAAFARQTSASLFRQLSMPQLVLLVSACRQTGLLVSPALAAAVLHRLRRSAGLLCPADAAEISFVLASQQLLRRQPQEAARLRALQEPSEKNASPGEGLGDSRREGDARDKRERAEMGDARDKRERTEMGDARDKRERTEMGDARDKRERAEMGDARDRGYVEHEGRGEAARQGKEFCMTEALSVLADSRSEACESWVDRNDEEEEEEEEEKEEEEEEEERPSVYQMLFESICAGLWEERVEQPNTEDLVKIFWALVAGERWNWVRKLGTPIVEFCASHFADLQASPESQRRFFQALAHLRTKDPVLAREFFQLLHRTPVVSPASESSSSASLSAFFSPFSSPLPLASRSVSAQGADEDEGGASALVSSRNHREICFSEQAAASPEKRWWLARSPQVVDACAEFDLARRQLHTEEGILNTALRGSVLAELQLTWRAGDKRTAPSTVEEDLGALLGRLAAASFFQKTLDISPHCPSDASAARTVLRRSSESLVRPLRPFSSLALAAALPSGGFLPNVPEEEEYSLSWGNPVWRVGILLLPRASSSGSSTCRSSLWVLLEERARSREVGHSGGAARKKERERGREAATTEAENEVLEGLIRREMQTSFPDFSAGSPETPEGPRLSAAVAMKIKFLQEVRDWRVVVLLQEQVKERLKRDNGKWIQERLAQCRGLFPLSPPLSSFLRAYASTSALFSASSDLSASSSSVGTTFSGQPQDALLGCSETLFPAAFSPATDLPECIASSPSLAASEGESEDAFLVSAACVSGEESHPRQGGRKRQVQLLWEKPGEESREKKTRAEDQRLKQVSHYRAVREAAFMQLQRELHFLFSLD</sequence>
<evidence type="ECO:0000256" key="1">
    <source>
        <dbReference type="SAM" id="MobiDB-lite"/>
    </source>
</evidence>
<accession>A0A086LW43</accession>
<name>A0A086LW43_TOXGO</name>
<feature type="compositionally biased region" description="Low complexity" evidence="1">
    <location>
        <begin position="890"/>
        <end position="921"/>
    </location>
</feature>
<feature type="compositionally biased region" description="Acidic residues" evidence="1">
    <location>
        <begin position="1250"/>
        <end position="1269"/>
    </location>
</feature>
<feature type="compositionally biased region" description="Basic and acidic residues" evidence="1">
    <location>
        <begin position="1834"/>
        <end position="1849"/>
    </location>
</feature>
<feature type="compositionally biased region" description="Basic and acidic residues" evidence="1">
    <location>
        <begin position="146"/>
        <end position="166"/>
    </location>
</feature>
<evidence type="ECO:0000313" key="3">
    <source>
        <dbReference type="Proteomes" id="UP000028834"/>
    </source>
</evidence>
<reference evidence="2 3" key="1">
    <citation type="submission" date="2014-05" db="EMBL/GenBank/DDBJ databases">
        <authorList>
            <person name="Sibley D."/>
            <person name="Venepally P."/>
            <person name="Karamycheva S."/>
            <person name="Hadjithomas M."/>
            <person name="Khan A."/>
            <person name="Brunk B."/>
            <person name="Roos D."/>
            <person name="Caler E."/>
            <person name="Lorenzi H."/>
        </authorList>
    </citation>
    <scope>NUCLEOTIDE SEQUENCE [LARGE SCALE GENOMIC DNA]</scope>
    <source>
        <strain evidence="2 3">RUB</strain>
    </source>
</reference>
<feature type="compositionally biased region" description="Basic and acidic residues" evidence="1">
    <location>
        <begin position="1149"/>
        <end position="1220"/>
    </location>
</feature>
<dbReference type="OrthoDB" id="333043at2759"/>
<feature type="region of interest" description="Disordered" evidence="1">
    <location>
        <begin position="1243"/>
        <end position="1270"/>
    </location>
</feature>
<feature type="region of interest" description="Disordered" evidence="1">
    <location>
        <begin position="1615"/>
        <end position="1639"/>
    </location>
</feature>
<feature type="region of interest" description="Disordered" evidence="1">
    <location>
        <begin position="1815"/>
        <end position="1849"/>
    </location>
</feature>
<dbReference type="Proteomes" id="UP000028834">
    <property type="component" value="Unassembled WGS sequence"/>
</dbReference>
<evidence type="ECO:0000313" key="2">
    <source>
        <dbReference type="EMBL" id="KFG60861.1"/>
    </source>
</evidence>
<gene>
    <name evidence="2" type="ORF">TGRUB_225980</name>
</gene>
<organism evidence="2 3">
    <name type="scientific">Toxoplasma gondii RUB</name>
    <dbReference type="NCBI Taxonomy" id="935652"/>
    <lineage>
        <taxon>Eukaryota</taxon>
        <taxon>Sar</taxon>
        <taxon>Alveolata</taxon>
        <taxon>Apicomplexa</taxon>
        <taxon>Conoidasida</taxon>
        <taxon>Coccidia</taxon>
        <taxon>Eucoccidiorida</taxon>
        <taxon>Eimeriorina</taxon>
        <taxon>Sarcocystidae</taxon>
        <taxon>Toxoplasma</taxon>
    </lineage>
</organism>
<comment type="caution">
    <text evidence="2">The sequence shown here is derived from an EMBL/GenBank/DDBJ whole genome shotgun (WGS) entry which is preliminary data.</text>
</comment>
<dbReference type="VEuPathDB" id="ToxoDB:TGRUB_225980"/>
<feature type="region of interest" description="Disordered" evidence="1">
    <location>
        <begin position="988"/>
        <end position="1049"/>
    </location>
</feature>
<feature type="region of interest" description="Disordered" evidence="1">
    <location>
        <begin position="1127"/>
        <end position="1220"/>
    </location>
</feature>
<feature type="region of interest" description="Disordered" evidence="1">
    <location>
        <begin position="127"/>
        <end position="170"/>
    </location>
</feature>
<dbReference type="EMBL" id="AFYV02001787">
    <property type="protein sequence ID" value="KFG60861.1"/>
    <property type="molecule type" value="Genomic_DNA"/>
</dbReference>